<evidence type="ECO:0000256" key="2">
    <source>
        <dbReference type="PROSITE-ProRule" id="PRU00335"/>
    </source>
</evidence>
<proteinExistence type="predicted"/>
<dbReference type="PROSITE" id="PS50977">
    <property type="entry name" value="HTH_TETR_2"/>
    <property type="match status" value="1"/>
</dbReference>
<gene>
    <name evidence="4" type="ORF">SAMN02745975_03530</name>
</gene>
<dbReference type="InterPro" id="IPR050109">
    <property type="entry name" value="HTH-type_TetR-like_transc_reg"/>
</dbReference>
<dbReference type="Gene3D" id="1.10.357.10">
    <property type="entry name" value="Tetracycline Repressor, domain 2"/>
    <property type="match status" value="1"/>
</dbReference>
<keyword evidence="5" id="KW-1185">Reference proteome</keyword>
<name>A0A1M6PAZ1_9FIRM</name>
<dbReference type="EMBL" id="FQZV01000067">
    <property type="protein sequence ID" value="SHK05094.1"/>
    <property type="molecule type" value="Genomic_DNA"/>
</dbReference>
<evidence type="ECO:0000313" key="5">
    <source>
        <dbReference type="Proteomes" id="UP000184536"/>
    </source>
</evidence>
<dbReference type="STRING" id="1121919.SAMN02745975_03530"/>
<dbReference type="SUPFAM" id="SSF48498">
    <property type="entry name" value="Tetracyclin repressor-like, C-terminal domain"/>
    <property type="match status" value="1"/>
</dbReference>
<dbReference type="InterPro" id="IPR036271">
    <property type="entry name" value="Tet_transcr_reg_TetR-rel_C_sf"/>
</dbReference>
<organism evidence="4 5">
    <name type="scientific">Geosporobacter subterraneus DSM 17957</name>
    <dbReference type="NCBI Taxonomy" id="1121919"/>
    <lineage>
        <taxon>Bacteria</taxon>
        <taxon>Bacillati</taxon>
        <taxon>Bacillota</taxon>
        <taxon>Clostridia</taxon>
        <taxon>Peptostreptococcales</taxon>
        <taxon>Thermotaleaceae</taxon>
        <taxon>Geosporobacter</taxon>
    </lineage>
</organism>
<dbReference type="GO" id="GO:0006355">
    <property type="term" value="P:regulation of DNA-templated transcription"/>
    <property type="evidence" value="ECO:0007669"/>
    <property type="project" value="UniProtKB-ARBA"/>
</dbReference>
<evidence type="ECO:0000313" key="4">
    <source>
        <dbReference type="EMBL" id="SHK05094.1"/>
    </source>
</evidence>
<dbReference type="PRINTS" id="PR00455">
    <property type="entry name" value="HTHTETR"/>
</dbReference>
<dbReference type="PANTHER" id="PTHR30328:SF54">
    <property type="entry name" value="HTH-TYPE TRANSCRIPTIONAL REPRESSOR SCO4008"/>
    <property type="match status" value="1"/>
</dbReference>
<sequence>MDKKEIQRQRMMRYFIDAAKEIIKEEGIKGVTARSVGDRAGYSYATIYNYFNDLNTLLSYCVFDFLEDCYRYMLNFKDGKIDAREQIIIYAEAYFKYFAQHPDMFKLIFVEDLGKPPKELIESGMKPSVGVLLGENITSCAKQGYILEKDVELLQGLIGSSIHGKLLFFTQGRSVERLEVVIASLRKEIEFLMKGKEVEK</sequence>
<evidence type="ECO:0000256" key="1">
    <source>
        <dbReference type="ARBA" id="ARBA00023125"/>
    </source>
</evidence>
<dbReference type="AlphaFoldDB" id="A0A1M6PAZ1"/>
<feature type="DNA-binding region" description="H-T-H motif" evidence="2">
    <location>
        <begin position="32"/>
        <end position="51"/>
    </location>
</feature>
<dbReference type="GO" id="GO:0003677">
    <property type="term" value="F:DNA binding"/>
    <property type="evidence" value="ECO:0007669"/>
    <property type="project" value="UniProtKB-UniRule"/>
</dbReference>
<dbReference type="Pfam" id="PF00440">
    <property type="entry name" value="TetR_N"/>
    <property type="match status" value="1"/>
</dbReference>
<dbReference type="Proteomes" id="UP000184536">
    <property type="component" value="Unassembled WGS sequence"/>
</dbReference>
<keyword evidence="1 2" id="KW-0238">DNA-binding</keyword>
<dbReference type="InterPro" id="IPR009057">
    <property type="entry name" value="Homeodomain-like_sf"/>
</dbReference>
<evidence type="ECO:0000259" key="3">
    <source>
        <dbReference type="PROSITE" id="PS50977"/>
    </source>
</evidence>
<protein>
    <submittedName>
        <fullName evidence="4">Transcriptional regulator, TetR family</fullName>
    </submittedName>
</protein>
<dbReference type="PANTHER" id="PTHR30328">
    <property type="entry name" value="TRANSCRIPTIONAL REPRESSOR"/>
    <property type="match status" value="1"/>
</dbReference>
<dbReference type="SUPFAM" id="SSF46689">
    <property type="entry name" value="Homeodomain-like"/>
    <property type="match status" value="1"/>
</dbReference>
<accession>A0A1M6PAZ1</accession>
<dbReference type="InterPro" id="IPR001647">
    <property type="entry name" value="HTH_TetR"/>
</dbReference>
<dbReference type="RefSeq" id="WP_190014684.1">
    <property type="nucleotide sequence ID" value="NZ_FQZV01000067.1"/>
</dbReference>
<reference evidence="5" key="1">
    <citation type="submission" date="2016-11" db="EMBL/GenBank/DDBJ databases">
        <authorList>
            <person name="Varghese N."/>
            <person name="Submissions S."/>
        </authorList>
    </citation>
    <scope>NUCLEOTIDE SEQUENCE [LARGE SCALE GENOMIC DNA]</scope>
    <source>
        <strain evidence="5">DSM 17957</strain>
    </source>
</reference>
<feature type="domain" description="HTH tetR-type" evidence="3">
    <location>
        <begin position="9"/>
        <end position="69"/>
    </location>
</feature>